<organism evidence="2 3">
    <name type="scientific">Hemibagrus wyckioides</name>
    <dbReference type="NCBI Taxonomy" id="337641"/>
    <lineage>
        <taxon>Eukaryota</taxon>
        <taxon>Metazoa</taxon>
        <taxon>Chordata</taxon>
        <taxon>Craniata</taxon>
        <taxon>Vertebrata</taxon>
        <taxon>Euteleostomi</taxon>
        <taxon>Actinopterygii</taxon>
        <taxon>Neopterygii</taxon>
        <taxon>Teleostei</taxon>
        <taxon>Ostariophysi</taxon>
        <taxon>Siluriformes</taxon>
        <taxon>Bagridae</taxon>
        <taxon>Hemibagrus</taxon>
    </lineage>
</organism>
<evidence type="ECO:0000256" key="1">
    <source>
        <dbReference type="SAM" id="MobiDB-lite"/>
    </source>
</evidence>
<feature type="compositionally biased region" description="Basic and acidic residues" evidence="1">
    <location>
        <begin position="35"/>
        <end position="51"/>
    </location>
</feature>
<reference evidence="2 3" key="1">
    <citation type="submission" date="2021-06" db="EMBL/GenBank/DDBJ databases">
        <title>Chromosome-level genome assembly of the red-tail catfish (Hemibagrus wyckioides).</title>
        <authorList>
            <person name="Shao F."/>
        </authorList>
    </citation>
    <scope>NUCLEOTIDE SEQUENCE [LARGE SCALE GENOMIC DNA]</scope>
    <source>
        <strain evidence="2">EC202008001</strain>
        <tissue evidence="2">Blood</tissue>
    </source>
</reference>
<name>A0A9D3P625_9TELE</name>
<keyword evidence="3" id="KW-1185">Reference proteome</keyword>
<proteinExistence type="predicted"/>
<accession>A0A9D3P625</accession>
<dbReference type="Proteomes" id="UP000824219">
    <property type="component" value="Linkage Group LG02"/>
</dbReference>
<gene>
    <name evidence="2" type="ORF">KOW79_001337</name>
</gene>
<evidence type="ECO:0000313" key="3">
    <source>
        <dbReference type="Proteomes" id="UP000824219"/>
    </source>
</evidence>
<protein>
    <submittedName>
        <fullName evidence="2">Uncharacterized protein</fullName>
    </submittedName>
</protein>
<evidence type="ECO:0000313" key="2">
    <source>
        <dbReference type="EMBL" id="KAG7334741.1"/>
    </source>
</evidence>
<dbReference type="EMBL" id="JAHKSW010000002">
    <property type="protein sequence ID" value="KAG7334741.1"/>
    <property type="molecule type" value="Genomic_DNA"/>
</dbReference>
<feature type="region of interest" description="Disordered" evidence="1">
    <location>
        <begin position="1"/>
        <end position="51"/>
    </location>
</feature>
<comment type="caution">
    <text evidence="2">The sequence shown here is derived from an EMBL/GenBank/DDBJ whole genome shotgun (WGS) entry which is preliminary data.</text>
</comment>
<dbReference type="AlphaFoldDB" id="A0A9D3P625"/>
<feature type="compositionally biased region" description="Polar residues" evidence="1">
    <location>
        <begin position="1"/>
        <end position="11"/>
    </location>
</feature>
<sequence length="79" mass="9068">MLYKQPHSSAAVSKRPGAVQEIQVKNSSQTRRRQRAEPLKGTESRKSEHGWHNTEIFYSQTSHEYGTDLLNKLKVSQSQ</sequence>